<dbReference type="Pfam" id="PF00105">
    <property type="entry name" value="zf-C4"/>
    <property type="match status" value="1"/>
</dbReference>
<dbReference type="GO" id="GO:0009755">
    <property type="term" value="P:hormone-mediated signaling pathway"/>
    <property type="evidence" value="ECO:0007669"/>
    <property type="project" value="TreeGrafter"/>
</dbReference>
<feature type="binding site" evidence="11">
    <location>
        <position position="443"/>
    </location>
    <ligand>
        <name>a phospholipid derivative</name>
        <dbReference type="ChEBI" id="CHEBI:16247"/>
    </ligand>
</feature>
<evidence type="ECO:0000256" key="10">
    <source>
        <dbReference type="ARBA" id="ARBA00023242"/>
    </source>
</evidence>
<evidence type="ECO:0000256" key="4">
    <source>
        <dbReference type="ARBA" id="ARBA00022771"/>
    </source>
</evidence>
<dbReference type="GO" id="GO:0009888">
    <property type="term" value="P:tissue development"/>
    <property type="evidence" value="ECO:0007669"/>
    <property type="project" value="TreeGrafter"/>
</dbReference>
<dbReference type="Gene3D" id="3.30.50.10">
    <property type="entry name" value="Erythroid Transcription Factor GATA-1, subunit A"/>
    <property type="match status" value="1"/>
</dbReference>
<protein>
    <recommendedName>
        <fullName evidence="17">Nuclear receptor subfamily 5, group A, member 1b</fullName>
    </recommendedName>
</protein>
<dbReference type="PANTHER" id="PTHR24086:SF48">
    <property type="entry name" value="FF1D-RELATED"/>
    <property type="match status" value="1"/>
</dbReference>
<evidence type="ECO:0000259" key="14">
    <source>
        <dbReference type="PROSITE" id="PS51843"/>
    </source>
</evidence>
<dbReference type="Pfam" id="PF00104">
    <property type="entry name" value="Hormone_recep"/>
    <property type="match status" value="1"/>
</dbReference>
<feature type="binding site" evidence="11">
    <location>
        <begin position="344"/>
        <end position="347"/>
    </location>
    <ligand>
        <name>a phospholipid derivative</name>
        <dbReference type="ChEBI" id="CHEBI:16247"/>
    </ligand>
</feature>
<reference evidence="15" key="2">
    <citation type="submission" date="2025-08" db="UniProtKB">
        <authorList>
            <consortium name="Ensembl"/>
        </authorList>
    </citation>
    <scope>IDENTIFICATION</scope>
</reference>
<organism evidence="15 16">
    <name type="scientific">Anabas testudineus</name>
    <name type="common">Climbing perch</name>
    <name type="synonym">Anthias testudineus</name>
    <dbReference type="NCBI Taxonomy" id="64144"/>
    <lineage>
        <taxon>Eukaryota</taxon>
        <taxon>Metazoa</taxon>
        <taxon>Chordata</taxon>
        <taxon>Craniata</taxon>
        <taxon>Vertebrata</taxon>
        <taxon>Euteleostomi</taxon>
        <taxon>Actinopterygii</taxon>
        <taxon>Neopterygii</taxon>
        <taxon>Teleostei</taxon>
        <taxon>Neoteleostei</taxon>
        <taxon>Acanthomorphata</taxon>
        <taxon>Anabantaria</taxon>
        <taxon>Anabantiformes</taxon>
        <taxon>Anabantoidei</taxon>
        <taxon>Anabantidae</taxon>
        <taxon>Anabas</taxon>
    </lineage>
</organism>
<dbReference type="InterPro" id="IPR000536">
    <property type="entry name" value="Nucl_hrmn_rcpt_lig-bd"/>
</dbReference>
<dbReference type="PANTHER" id="PTHR24086">
    <property type="entry name" value="NUCLEAR RECEPTOR SUBFAMILY 5 GROUP A"/>
    <property type="match status" value="1"/>
</dbReference>
<dbReference type="PROSITE" id="PS51843">
    <property type="entry name" value="NR_LBD"/>
    <property type="match status" value="1"/>
</dbReference>
<accession>A0A3Q1HVM3</accession>
<dbReference type="OMA" id="HQEFACI"/>
<dbReference type="GO" id="GO:0008270">
    <property type="term" value="F:zinc ion binding"/>
    <property type="evidence" value="ECO:0007669"/>
    <property type="project" value="UniProtKB-KW"/>
</dbReference>
<comment type="subcellular location">
    <subcellularLocation>
        <location evidence="1 12">Nucleus</location>
    </subcellularLocation>
</comment>
<dbReference type="CDD" id="cd06944">
    <property type="entry name" value="NR_LBD_Ftz-F1_like"/>
    <property type="match status" value="1"/>
</dbReference>
<dbReference type="GeneTree" id="ENSGT00940000153391"/>
<evidence type="ECO:0000256" key="3">
    <source>
        <dbReference type="ARBA" id="ARBA00022723"/>
    </source>
</evidence>
<keyword evidence="7 12" id="KW-0238">DNA-binding</keyword>
<dbReference type="FunFam" id="3.30.50.10:FF:000006">
    <property type="entry name" value="Nuclear receptor subfamily 5 group A member"/>
    <property type="match status" value="1"/>
</dbReference>
<dbReference type="Ensembl" id="ENSATET00000011623.3">
    <property type="protein sequence ID" value="ENSATEP00000011434.1"/>
    <property type="gene ID" value="ENSATEG00000007969.3"/>
</dbReference>
<evidence type="ECO:0000256" key="7">
    <source>
        <dbReference type="ARBA" id="ARBA00023125"/>
    </source>
</evidence>
<dbReference type="PIRSF" id="PIRSF002530">
    <property type="entry name" value="Nuc_orph_FTZ-F1"/>
    <property type="match status" value="1"/>
</dbReference>
<evidence type="ECO:0000256" key="9">
    <source>
        <dbReference type="ARBA" id="ARBA00023170"/>
    </source>
</evidence>
<dbReference type="CDD" id="cd07167">
    <property type="entry name" value="NR_DBD_Lrh-1_like"/>
    <property type="match status" value="1"/>
</dbReference>
<keyword evidence="4 12" id="KW-0863">Zinc-finger</keyword>
<dbReference type="GO" id="GO:0004879">
    <property type="term" value="F:nuclear receptor activity"/>
    <property type="evidence" value="ECO:0007669"/>
    <property type="project" value="InterPro"/>
</dbReference>
<dbReference type="InterPro" id="IPR035500">
    <property type="entry name" value="NHR-like_dom_sf"/>
</dbReference>
<gene>
    <name evidence="15" type="primary">NR5A1</name>
</gene>
<dbReference type="Proteomes" id="UP000265040">
    <property type="component" value="Chromosome 22"/>
</dbReference>
<dbReference type="GO" id="GO:0090575">
    <property type="term" value="C:RNA polymerase II transcription regulator complex"/>
    <property type="evidence" value="ECO:0007669"/>
    <property type="project" value="TreeGrafter"/>
</dbReference>
<keyword evidence="5 12" id="KW-0862">Zinc</keyword>
<evidence type="ECO:0000256" key="8">
    <source>
        <dbReference type="ARBA" id="ARBA00023163"/>
    </source>
</evidence>
<dbReference type="SMART" id="SM00430">
    <property type="entry name" value="HOLI"/>
    <property type="match status" value="1"/>
</dbReference>
<feature type="domain" description="NR LBD" evidence="14">
    <location>
        <begin position="236"/>
        <end position="462"/>
    </location>
</feature>
<dbReference type="PROSITE" id="PS51030">
    <property type="entry name" value="NUCLEAR_REC_DBD_2"/>
    <property type="match status" value="1"/>
</dbReference>
<dbReference type="InterPro" id="IPR013088">
    <property type="entry name" value="Znf_NHR/GATA"/>
</dbReference>
<reference evidence="15" key="1">
    <citation type="submission" date="2021-04" db="EMBL/GenBank/DDBJ databases">
        <authorList>
            <consortium name="Wellcome Sanger Institute Data Sharing"/>
        </authorList>
    </citation>
    <scope>NUCLEOTIDE SEQUENCE [LARGE SCALE GENOMIC DNA]</scope>
</reference>
<evidence type="ECO:0000259" key="13">
    <source>
        <dbReference type="PROSITE" id="PS51030"/>
    </source>
</evidence>
<evidence type="ECO:0000256" key="1">
    <source>
        <dbReference type="ARBA" id="ARBA00004123"/>
    </source>
</evidence>
<evidence type="ECO:0000313" key="16">
    <source>
        <dbReference type="Proteomes" id="UP000265040"/>
    </source>
</evidence>
<dbReference type="Gene3D" id="1.10.565.10">
    <property type="entry name" value="Retinoid X Receptor"/>
    <property type="match status" value="1"/>
</dbReference>
<dbReference type="InParanoid" id="A0A3Q1HVM3"/>
<keyword evidence="10 12" id="KW-0539">Nucleus</keyword>
<dbReference type="FunFam" id="1.10.565.10:FF:000011">
    <property type="entry name" value="Nuclear receptor subfamily 5, group A, member 2"/>
    <property type="match status" value="1"/>
</dbReference>
<dbReference type="SUPFAM" id="SSF57716">
    <property type="entry name" value="Glucocorticoid receptor-like (DNA-binding domain)"/>
    <property type="match status" value="1"/>
</dbReference>
<dbReference type="AlphaFoldDB" id="A0A3Q1HVM3"/>
<dbReference type="InterPro" id="IPR001628">
    <property type="entry name" value="Znf_hrmn_rcpt"/>
</dbReference>
<dbReference type="STRING" id="64144.ENSATEP00000011434"/>
<reference evidence="15" key="3">
    <citation type="submission" date="2025-09" db="UniProtKB">
        <authorList>
            <consortium name="Ensembl"/>
        </authorList>
    </citation>
    <scope>IDENTIFICATION</scope>
</reference>
<sequence length="466" mass="52790">MESRLDGDLEELCPVCGDKVSGYHYGLLTCESCKGFFKRTVQNNKKYICAENQECRIDKTQRKRCPFCRFQKCLHVGMRLEAVRADRMRGGRNKFGPMYKRDRALKQQRKALMQAAGFRKESGPTLVSATQQQDFTFPGGLQPDPILHSSPPTAQNNSMSYQPASLCSLLPSHSLGATLRQCTVFSNWTVKAERNDRMCSLGSAAGLYINSDKLYSSSPQGPGIPPLVMEFLRCDPDEVQLQNKITAQLLQEQTVWNQHGGTSMFSLMCLLADKMLFFMVEWARTSIFFKQLKVSDQMKLLHNSWSELLLLDIISRQVLYGREGSLLLVTGQEVELSDITSNAGPTLVSLVQRGQELVERFFILKVDRQEFACMKFLVLFNPDVIELEDHQFIESVQEQAEGALLEYSLCTSSQYLGRFAHLLLCLSELRSLSVLAEEYLSCKDLSAEVPCNNLLIEMLHAKHSWQ</sequence>
<dbReference type="InterPro" id="IPR001723">
    <property type="entry name" value="Nuclear_hrmn_rcpt"/>
</dbReference>
<keyword evidence="8 12" id="KW-0804">Transcription</keyword>
<keyword evidence="16" id="KW-1185">Reference proteome</keyword>
<proteinExistence type="inferred from homology"/>
<keyword evidence="6 12" id="KW-0805">Transcription regulation</keyword>
<evidence type="ECO:0000256" key="5">
    <source>
        <dbReference type="ARBA" id="ARBA00022833"/>
    </source>
</evidence>
<dbReference type="OrthoDB" id="5984981at2759"/>
<dbReference type="PROSITE" id="PS00031">
    <property type="entry name" value="NUCLEAR_REC_DBD_1"/>
    <property type="match status" value="1"/>
</dbReference>
<evidence type="ECO:0008006" key="17">
    <source>
        <dbReference type="Google" id="ProtNLM"/>
    </source>
</evidence>
<keyword evidence="9 12" id="KW-0675">Receptor</keyword>
<evidence type="ECO:0000256" key="12">
    <source>
        <dbReference type="RuleBase" id="RU004334"/>
    </source>
</evidence>
<feature type="binding site" evidence="11">
    <location>
        <position position="439"/>
    </location>
    <ligand>
        <name>a phospholipid derivative</name>
        <dbReference type="ChEBI" id="CHEBI:16247"/>
    </ligand>
</feature>
<dbReference type="PRINTS" id="PR00398">
    <property type="entry name" value="STRDHORMONER"/>
</dbReference>
<dbReference type="SMART" id="SM00399">
    <property type="entry name" value="ZnF_C4"/>
    <property type="match status" value="1"/>
</dbReference>
<evidence type="ECO:0000256" key="2">
    <source>
        <dbReference type="ARBA" id="ARBA00007536"/>
    </source>
</evidence>
<evidence type="ECO:0000313" key="15">
    <source>
        <dbReference type="Ensembl" id="ENSATEP00000011434.1"/>
    </source>
</evidence>
<dbReference type="GO" id="GO:0000978">
    <property type="term" value="F:RNA polymerase II cis-regulatory region sequence-specific DNA binding"/>
    <property type="evidence" value="ECO:0007669"/>
    <property type="project" value="TreeGrafter"/>
</dbReference>
<evidence type="ECO:0000256" key="6">
    <source>
        <dbReference type="ARBA" id="ARBA00023015"/>
    </source>
</evidence>
<dbReference type="InterPro" id="IPR016355">
    <property type="entry name" value="NR5-like"/>
</dbReference>
<feature type="domain" description="Nuclear receptor" evidence="13">
    <location>
        <begin position="10"/>
        <end position="85"/>
    </location>
</feature>
<dbReference type="PRINTS" id="PR00047">
    <property type="entry name" value="STROIDFINGER"/>
</dbReference>
<dbReference type="SUPFAM" id="SSF48508">
    <property type="entry name" value="Nuclear receptor ligand-binding domain"/>
    <property type="match status" value="1"/>
</dbReference>
<name>A0A3Q1HVM3_ANATE</name>
<evidence type="ECO:0000256" key="11">
    <source>
        <dbReference type="PIRSR" id="PIRSR002530-1"/>
    </source>
</evidence>
<keyword evidence="3 12" id="KW-0479">Metal-binding</keyword>
<comment type="similarity">
    <text evidence="2">Belongs to the nuclear hormone receptor family. NR5 subfamily.</text>
</comment>